<reference evidence="4 5" key="1">
    <citation type="submission" date="2024-06" db="EMBL/GenBank/DDBJ databases">
        <title>The Natural Products Discovery Center: Release of the First 8490 Sequenced Strains for Exploring Actinobacteria Biosynthetic Diversity.</title>
        <authorList>
            <person name="Kalkreuter E."/>
            <person name="Kautsar S.A."/>
            <person name="Yang D."/>
            <person name="Bader C.D."/>
            <person name="Teijaro C.N."/>
            <person name="Fluegel L."/>
            <person name="Davis C.M."/>
            <person name="Simpson J.R."/>
            <person name="Lauterbach L."/>
            <person name="Steele A.D."/>
            <person name="Gui C."/>
            <person name="Meng S."/>
            <person name="Li G."/>
            <person name="Viehrig K."/>
            <person name="Ye F."/>
            <person name="Su P."/>
            <person name="Kiefer A.F."/>
            <person name="Nichols A."/>
            <person name="Cepeda A.J."/>
            <person name="Yan W."/>
            <person name="Fan B."/>
            <person name="Jiang Y."/>
            <person name="Adhikari A."/>
            <person name="Zheng C.-J."/>
            <person name="Schuster L."/>
            <person name="Cowan T.M."/>
            <person name="Smanski M.J."/>
            <person name="Chevrette M.G."/>
            <person name="De Carvalho L.P.S."/>
            <person name="Shen B."/>
        </authorList>
    </citation>
    <scope>NUCLEOTIDE SEQUENCE [LARGE SCALE GENOMIC DNA]</scope>
    <source>
        <strain evidence="4 5">NPDC046851</strain>
    </source>
</reference>
<evidence type="ECO:0000313" key="4">
    <source>
        <dbReference type="EMBL" id="MEU6806058.1"/>
    </source>
</evidence>
<keyword evidence="5" id="KW-1185">Reference proteome</keyword>
<evidence type="ECO:0000256" key="2">
    <source>
        <dbReference type="SAM" id="Phobius"/>
    </source>
</evidence>
<keyword evidence="3" id="KW-0732">Signal</keyword>
<feature type="signal peptide" evidence="3">
    <location>
        <begin position="1"/>
        <end position="19"/>
    </location>
</feature>
<organism evidence="4 5">
    <name type="scientific">Streptomyces neyagawaensis</name>
    <dbReference type="NCBI Taxonomy" id="42238"/>
    <lineage>
        <taxon>Bacteria</taxon>
        <taxon>Bacillati</taxon>
        <taxon>Actinomycetota</taxon>
        <taxon>Actinomycetes</taxon>
        <taxon>Kitasatosporales</taxon>
        <taxon>Streptomycetaceae</taxon>
        <taxon>Streptomyces</taxon>
    </lineage>
</organism>
<gene>
    <name evidence="4" type="ORF">ABZ931_34455</name>
</gene>
<feature type="chain" id="PRO_5047340418" description="Secreted protein" evidence="3">
    <location>
        <begin position="20"/>
        <end position="126"/>
    </location>
</feature>
<keyword evidence="2" id="KW-1133">Transmembrane helix</keyword>
<evidence type="ECO:0000256" key="1">
    <source>
        <dbReference type="SAM" id="MobiDB-lite"/>
    </source>
</evidence>
<dbReference type="RefSeq" id="WP_359701438.1">
    <property type="nucleotide sequence ID" value="NZ_JBEYXT010000263.1"/>
</dbReference>
<feature type="compositionally biased region" description="Low complexity" evidence="1">
    <location>
        <begin position="69"/>
        <end position="78"/>
    </location>
</feature>
<evidence type="ECO:0008006" key="6">
    <source>
        <dbReference type="Google" id="ProtNLM"/>
    </source>
</evidence>
<evidence type="ECO:0000313" key="5">
    <source>
        <dbReference type="Proteomes" id="UP001551189"/>
    </source>
</evidence>
<protein>
    <recommendedName>
        <fullName evidence="6">Secreted protein</fullName>
    </recommendedName>
</protein>
<comment type="caution">
    <text evidence="4">The sequence shown here is derived from an EMBL/GenBank/DDBJ whole genome shotgun (WGS) entry which is preliminary data.</text>
</comment>
<proteinExistence type="predicted"/>
<sequence>MVVLLGLAALGLGIVAAVADLDTSAQSVTVAGSVGGLAAAAVSGYAFLRPPAALGGASAATAAGTRSVAASGSSGRAVTGDRSRLTASPVMPRAAGAPGPAQASGERGIAAAGEVGEAITGEDAHA</sequence>
<feature type="region of interest" description="Disordered" evidence="1">
    <location>
        <begin position="69"/>
        <end position="126"/>
    </location>
</feature>
<name>A0ABV3B9F5_9ACTN</name>
<keyword evidence="2" id="KW-0812">Transmembrane</keyword>
<evidence type="ECO:0000256" key="3">
    <source>
        <dbReference type="SAM" id="SignalP"/>
    </source>
</evidence>
<accession>A0ABV3B9F5</accession>
<feature type="compositionally biased region" description="Low complexity" evidence="1">
    <location>
        <begin position="92"/>
        <end position="126"/>
    </location>
</feature>
<keyword evidence="2" id="KW-0472">Membrane</keyword>
<dbReference type="EMBL" id="JBEYXT010000263">
    <property type="protein sequence ID" value="MEU6806058.1"/>
    <property type="molecule type" value="Genomic_DNA"/>
</dbReference>
<dbReference type="Proteomes" id="UP001551189">
    <property type="component" value="Unassembled WGS sequence"/>
</dbReference>
<feature type="transmembrane region" description="Helical" evidence="2">
    <location>
        <begin position="27"/>
        <end position="48"/>
    </location>
</feature>